<proteinExistence type="predicted"/>
<dbReference type="InterPro" id="IPR051678">
    <property type="entry name" value="AGP_Transferase"/>
</dbReference>
<dbReference type="EMBL" id="AZHD01000009">
    <property type="protein sequence ID" value="OAA60585.1"/>
    <property type="molecule type" value="Genomic_DNA"/>
</dbReference>
<evidence type="ECO:0000313" key="3">
    <source>
        <dbReference type="EMBL" id="OAA60585.1"/>
    </source>
</evidence>
<dbReference type="Proteomes" id="UP000076874">
    <property type="component" value="Unassembled WGS sequence"/>
</dbReference>
<dbReference type="OrthoDB" id="1929311at2759"/>
<dbReference type="Pfam" id="PF01636">
    <property type="entry name" value="APH"/>
    <property type="match status" value="1"/>
</dbReference>
<organism evidence="3 4">
    <name type="scientific">Niveomyces insectorum RCEF 264</name>
    <dbReference type="NCBI Taxonomy" id="1081102"/>
    <lineage>
        <taxon>Eukaryota</taxon>
        <taxon>Fungi</taxon>
        <taxon>Dikarya</taxon>
        <taxon>Ascomycota</taxon>
        <taxon>Pezizomycotina</taxon>
        <taxon>Sordariomycetes</taxon>
        <taxon>Hypocreomycetidae</taxon>
        <taxon>Hypocreales</taxon>
        <taxon>Cordycipitaceae</taxon>
        <taxon>Niveomyces</taxon>
    </lineage>
</organism>
<name>A0A167TGP3_9HYPO</name>
<dbReference type="Gene3D" id="3.90.1200.10">
    <property type="match status" value="1"/>
</dbReference>
<feature type="compositionally biased region" description="Pro residues" evidence="1">
    <location>
        <begin position="1"/>
        <end position="11"/>
    </location>
</feature>
<evidence type="ECO:0000259" key="2">
    <source>
        <dbReference type="Pfam" id="PF01636"/>
    </source>
</evidence>
<feature type="domain" description="Aminoglycoside phosphotransferase" evidence="2">
    <location>
        <begin position="96"/>
        <end position="331"/>
    </location>
</feature>
<keyword evidence="3" id="KW-0808">Transferase</keyword>
<dbReference type="InterPro" id="IPR002575">
    <property type="entry name" value="Aminoglycoside_PTrfase"/>
</dbReference>
<dbReference type="SUPFAM" id="SSF56112">
    <property type="entry name" value="Protein kinase-like (PK-like)"/>
    <property type="match status" value="1"/>
</dbReference>
<accession>A0A167TGP3</accession>
<sequence length="547" mass="62054">MDSDAAPPPPKGTSDDDHWPPTAEQLDAAKKSFISAIDPDAVCRLASRHHPTARPCRVFSETASGSFNACFFVEFDDAQHTKWNVRVAIMPALDDAWAKVQSEVATMRYIRQKTTIPVARVHAYGRGEDLCRPDAPTPNAAHSCVYAVFDYLPGHSIDISALFSDTRERKTHLYAQIIDILAQLRGLEFPVSGSLYPPSSSSPSSSSEPTIGNLLCIEHNELRKMTRWRSTHRSGIFRTPAEYALYQYRTMSAAYQVPIDRCAEIWAQMEEYALHDVKARVVDWILDTTSGDGADAGGECFVLSHTDLRWYNILVDDHLNVQGVIDWERSGTVPQRLFMPPNWLAGQSPSSVGSQTYRKAYAEFYAVLTSMVDELAAAAAQADQDQQDASSALPPNVYQKLADEWGADLPDRPVLPLAAILRHHHHLVQSYFFCIFRKSMQLPYVLPRDFLPEFFVLDKKNGGPLSRAVEQRLDRTKRYQQYLQDNGLFVERRLPPAVLEWLKKRAKMHADNLEEYRRKKDPFYEPLCELTAESVFQDSMQMWNYAE</sequence>
<evidence type="ECO:0000256" key="1">
    <source>
        <dbReference type="SAM" id="MobiDB-lite"/>
    </source>
</evidence>
<keyword evidence="4" id="KW-1185">Reference proteome</keyword>
<evidence type="ECO:0000313" key="4">
    <source>
        <dbReference type="Proteomes" id="UP000076874"/>
    </source>
</evidence>
<dbReference type="GO" id="GO:0016740">
    <property type="term" value="F:transferase activity"/>
    <property type="evidence" value="ECO:0007669"/>
    <property type="project" value="UniProtKB-KW"/>
</dbReference>
<feature type="region of interest" description="Disordered" evidence="1">
    <location>
        <begin position="1"/>
        <end position="22"/>
    </location>
</feature>
<dbReference type="InterPro" id="IPR011009">
    <property type="entry name" value="Kinase-like_dom_sf"/>
</dbReference>
<reference evidence="3 4" key="1">
    <citation type="journal article" date="2016" name="Genome Biol. Evol.">
        <title>Divergent and convergent evolution of fungal pathogenicity.</title>
        <authorList>
            <person name="Shang Y."/>
            <person name="Xiao G."/>
            <person name="Zheng P."/>
            <person name="Cen K."/>
            <person name="Zhan S."/>
            <person name="Wang C."/>
        </authorList>
    </citation>
    <scope>NUCLEOTIDE SEQUENCE [LARGE SCALE GENOMIC DNA]</scope>
    <source>
        <strain evidence="3 4">RCEF 264</strain>
    </source>
</reference>
<comment type="caution">
    <text evidence="3">The sequence shown here is derived from an EMBL/GenBank/DDBJ whole genome shotgun (WGS) entry which is preliminary data.</text>
</comment>
<gene>
    <name evidence="3" type="ORF">SPI_05709</name>
</gene>
<dbReference type="STRING" id="1081102.A0A167TGP3"/>
<dbReference type="PANTHER" id="PTHR21310">
    <property type="entry name" value="AMINOGLYCOSIDE PHOSPHOTRANSFERASE-RELATED-RELATED"/>
    <property type="match status" value="1"/>
</dbReference>
<dbReference type="AlphaFoldDB" id="A0A167TGP3"/>
<protein>
    <submittedName>
        <fullName evidence="3">Aminoglycoside phosphotransferase</fullName>
    </submittedName>
</protein>
<dbReference type="PANTHER" id="PTHR21310:SF37">
    <property type="entry name" value="AMINOGLYCOSIDE PHOSPHOTRANSFERASE DOMAIN-CONTAINING PROTEIN"/>
    <property type="match status" value="1"/>
</dbReference>